<evidence type="ECO:0000313" key="1">
    <source>
        <dbReference type="EMBL" id="NRF71015.1"/>
    </source>
</evidence>
<protein>
    <submittedName>
        <fullName evidence="1">ABC transporter substrate-binding protein</fullName>
    </submittedName>
</protein>
<keyword evidence="2" id="KW-1185">Reference proteome</keyword>
<dbReference type="PANTHER" id="PTHR35271:SF1">
    <property type="entry name" value="ABC TRANSPORTER, SUBSTRATE-BINDING LIPOPROTEIN"/>
    <property type="match status" value="1"/>
</dbReference>
<dbReference type="RefSeq" id="WP_173131326.1">
    <property type="nucleotide sequence ID" value="NZ_JABRWJ010000010.1"/>
</dbReference>
<proteinExistence type="predicted"/>
<dbReference type="InterPro" id="IPR007487">
    <property type="entry name" value="ABC_transpt-TYRBP-like"/>
</dbReference>
<name>A0ABX2EQR6_9BURK</name>
<dbReference type="PANTHER" id="PTHR35271">
    <property type="entry name" value="ABC TRANSPORTER, SUBSTRATE-BINDING LIPOPROTEIN-RELATED"/>
    <property type="match status" value="1"/>
</dbReference>
<dbReference type="EMBL" id="JABRWJ010000010">
    <property type="protein sequence ID" value="NRF71015.1"/>
    <property type="molecule type" value="Genomic_DNA"/>
</dbReference>
<dbReference type="Pfam" id="PF04392">
    <property type="entry name" value="ABC_sub_bind"/>
    <property type="match status" value="1"/>
</dbReference>
<accession>A0ABX2EQR6</accession>
<comment type="caution">
    <text evidence="1">The sequence shown here is derived from an EMBL/GenBank/DDBJ whole genome shotgun (WGS) entry which is preliminary data.</text>
</comment>
<sequence length="324" mass="34553">MKHREIMLRILVAGTILLPVVAVAQQSEKITLGFLGAGPAPTLAAPDPLLQTFRQSLAAHGYVDGRDVIIETRWAGGQLDQLPALAAEMVRLRVDIIVGVGAVAVRAAKSATTTIPVVFEVVIDPVANGLVASLERPGGNLTGLTTFDPQEARKKLELLKEVLPGLARVALLGDQALRDSQGHEEQARALGLQPQSLKIAGASPDLEDVFQAIRKESAGALLVLAQPATAIHRRRIAEMAAKHRLPTLFSSSGAGGLIEFGTSLVEVSRRMATYVDRILKGAKPADLPVEVVIRQELVVNLSIAREIGVTIPPEVLKRADRVIQ</sequence>
<dbReference type="CDD" id="cd06325">
    <property type="entry name" value="PBP1_ABC_unchar_transporter"/>
    <property type="match status" value="1"/>
</dbReference>
<gene>
    <name evidence="1" type="ORF">HLB44_28820</name>
</gene>
<evidence type="ECO:0000313" key="2">
    <source>
        <dbReference type="Proteomes" id="UP000737171"/>
    </source>
</evidence>
<dbReference type="Gene3D" id="3.40.50.2300">
    <property type="match status" value="2"/>
</dbReference>
<dbReference type="Proteomes" id="UP000737171">
    <property type="component" value="Unassembled WGS sequence"/>
</dbReference>
<reference evidence="1 2" key="1">
    <citation type="submission" date="2020-05" db="EMBL/GenBank/DDBJ databases">
        <title>Aquincola sp. isolate from soil.</title>
        <authorList>
            <person name="Han J."/>
            <person name="Kim D.-U."/>
        </authorList>
    </citation>
    <scope>NUCLEOTIDE SEQUENCE [LARGE SCALE GENOMIC DNA]</scope>
    <source>
        <strain evidence="1 2">S2</strain>
    </source>
</reference>
<organism evidence="1 2">
    <name type="scientific">Pseudaquabacterium terrae</name>
    <dbReference type="NCBI Taxonomy" id="2732868"/>
    <lineage>
        <taxon>Bacteria</taxon>
        <taxon>Pseudomonadati</taxon>
        <taxon>Pseudomonadota</taxon>
        <taxon>Betaproteobacteria</taxon>
        <taxon>Burkholderiales</taxon>
        <taxon>Sphaerotilaceae</taxon>
        <taxon>Pseudaquabacterium</taxon>
    </lineage>
</organism>